<reference evidence="2" key="1">
    <citation type="submission" date="2014-09" db="EMBL/GenBank/DDBJ databases">
        <authorList>
            <person name="Magalhaes I.L.F."/>
            <person name="Oliveira U."/>
            <person name="Santos F.R."/>
            <person name="Vidigal T.H.D.A."/>
            <person name="Brescovit A.D."/>
            <person name="Santos A.J."/>
        </authorList>
    </citation>
    <scope>NUCLEOTIDE SEQUENCE</scope>
    <source>
        <tissue evidence="2">Shoot tissue taken approximately 20 cm above the soil surface</tissue>
    </source>
</reference>
<protein>
    <submittedName>
        <fullName evidence="2">Uncharacterized protein</fullName>
    </submittedName>
</protein>
<accession>A0A0A8XQ73</accession>
<evidence type="ECO:0000313" key="2">
    <source>
        <dbReference type="EMBL" id="JAD14705.1"/>
    </source>
</evidence>
<keyword evidence="1" id="KW-0812">Transmembrane</keyword>
<keyword evidence="1" id="KW-0472">Membrane</keyword>
<keyword evidence="1" id="KW-1133">Transmembrane helix</keyword>
<proteinExistence type="predicted"/>
<organism evidence="2">
    <name type="scientific">Arundo donax</name>
    <name type="common">Giant reed</name>
    <name type="synonym">Donax arundinaceus</name>
    <dbReference type="NCBI Taxonomy" id="35708"/>
    <lineage>
        <taxon>Eukaryota</taxon>
        <taxon>Viridiplantae</taxon>
        <taxon>Streptophyta</taxon>
        <taxon>Embryophyta</taxon>
        <taxon>Tracheophyta</taxon>
        <taxon>Spermatophyta</taxon>
        <taxon>Magnoliopsida</taxon>
        <taxon>Liliopsida</taxon>
        <taxon>Poales</taxon>
        <taxon>Poaceae</taxon>
        <taxon>PACMAD clade</taxon>
        <taxon>Arundinoideae</taxon>
        <taxon>Arundineae</taxon>
        <taxon>Arundo</taxon>
    </lineage>
</organism>
<name>A0A0A8XQ73_ARUDO</name>
<sequence length="60" mass="6586">MLRQHDGDSDFGCITYLSVVMCLSLVLSVTPSKYNTIAYALHLRGGGVKDKIVFVPVSRI</sequence>
<reference evidence="2" key="2">
    <citation type="journal article" date="2015" name="Data Brief">
        <title>Shoot transcriptome of the giant reed, Arundo donax.</title>
        <authorList>
            <person name="Barrero R.A."/>
            <person name="Guerrero F.D."/>
            <person name="Moolhuijzen P."/>
            <person name="Goolsby J.A."/>
            <person name="Tidwell J."/>
            <person name="Bellgard S.E."/>
            <person name="Bellgard M.I."/>
        </authorList>
    </citation>
    <scope>NUCLEOTIDE SEQUENCE</scope>
    <source>
        <tissue evidence="2">Shoot tissue taken approximately 20 cm above the soil surface</tissue>
    </source>
</reference>
<evidence type="ECO:0000256" key="1">
    <source>
        <dbReference type="SAM" id="Phobius"/>
    </source>
</evidence>
<dbReference type="EMBL" id="GBRH01283190">
    <property type="protein sequence ID" value="JAD14705.1"/>
    <property type="molecule type" value="Transcribed_RNA"/>
</dbReference>
<dbReference type="AlphaFoldDB" id="A0A0A8XQ73"/>
<feature type="transmembrane region" description="Helical" evidence="1">
    <location>
        <begin position="12"/>
        <end position="30"/>
    </location>
</feature>